<feature type="transmembrane region" description="Helical" evidence="7">
    <location>
        <begin position="277"/>
        <end position="296"/>
    </location>
</feature>
<feature type="transmembrane region" description="Helical" evidence="7">
    <location>
        <begin position="480"/>
        <end position="503"/>
    </location>
</feature>
<comment type="caution">
    <text evidence="8">The sequence shown here is derived from an EMBL/GenBank/DDBJ whole genome shotgun (WGS) entry which is preliminary data.</text>
</comment>
<keyword evidence="5 7" id="KW-0472">Membrane</keyword>
<feature type="transmembrane region" description="Helical" evidence="7">
    <location>
        <begin position="356"/>
        <end position="378"/>
    </location>
</feature>
<evidence type="ECO:0000256" key="3">
    <source>
        <dbReference type="ARBA" id="ARBA00022692"/>
    </source>
</evidence>
<name>A0A328VLC9_9CHLR</name>
<dbReference type="PANTHER" id="PTHR30250">
    <property type="entry name" value="PST FAMILY PREDICTED COLANIC ACID TRANSPORTER"/>
    <property type="match status" value="1"/>
</dbReference>
<dbReference type="RefSeq" id="WP_112427379.1">
    <property type="nucleotide sequence ID" value="NZ_MCIF01000002.1"/>
</dbReference>
<keyword evidence="2" id="KW-1003">Cell membrane</keyword>
<feature type="transmembrane region" description="Helical" evidence="7">
    <location>
        <begin position="105"/>
        <end position="128"/>
    </location>
</feature>
<feature type="transmembrane region" description="Helical" evidence="7">
    <location>
        <begin position="186"/>
        <end position="204"/>
    </location>
</feature>
<dbReference type="Pfam" id="PF01943">
    <property type="entry name" value="Polysacc_synt"/>
    <property type="match status" value="1"/>
</dbReference>
<protein>
    <submittedName>
        <fullName evidence="8">Uncharacterized protein</fullName>
    </submittedName>
</protein>
<feature type="transmembrane region" description="Helical" evidence="7">
    <location>
        <begin position="74"/>
        <end position="93"/>
    </location>
</feature>
<dbReference type="EMBL" id="MCIF01000002">
    <property type="protein sequence ID" value="RAQ95005.1"/>
    <property type="molecule type" value="Genomic_DNA"/>
</dbReference>
<gene>
    <name evidence="8" type="ORF">A4R35_05615</name>
</gene>
<evidence type="ECO:0000256" key="5">
    <source>
        <dbReference type="ARBA" id="ARBA00023136"/>
    </source>
</evidence>
<feature type="transmembrane region" description="Helical" evidence="7">
    <location>
        <begin position="316"/>
        <end position="336"/>
    </location>
</feature>
<reference evidence="8 9" key="1">
    <citation type="submission" date="2016-08" db="EMBL/GenBank/DDBJ databases">
        <title>Analysis of Carbohydrate Active Enzymes in Thermogemmatispora T81 Reveals Carbohydrate Degradation Ability.</title>
        <authorList>
            <person name="Tomazini A."/>
            <person name="Lal S."/>
            <person name="Stott M."/>
            <person name="Henrissat B."/>
            <person name="Polikarpov I."/>
            <person name="Sparling R."/>
            <person name="Levin D.B."/>
        </authorList>
    </citation>
    <scope>NUCLEOTIDE SEQUENCE [LARGE SCALE GENOMIC DNA]</scope>
    <source>
        <strain evidence="8 9">T81</strain>
    </source>
</reference>
<evidence type="ECO:0000256" key="1">
    <source>
        <dbReference type="ARBA" id="ARBA00004651"/>
    </source>
</evidence>
<evidence type="ECO:0000313" key="9">
    <source>
        <dbReference type="Proteomes" id="UP000248706"/>
    </source>
</evidence>
<feature type="compositionally biased region" description="Low complexity" evidence="6">
    <location>
        <begin position="19"/>
        <end position="35"/>
    </location>
</feature>
<feature type="transmembrane region" description="Helical" evidence="7">
    <location>
        <begin position="390"/>
        <end position="410"/>
    </location>
</feature>
<feature type="transmembrane region" description="Helical" evidence="7">
    <location>
        <begin position="148"/>
        <end position="174"/>
    </location>
</feature>
<evidence type="ECO:0000256" key="6">
    <source>
        <dbReference type="SAM" id="MobiDB-lite"/>
    </source>
</evidence>
<organism evidence="8 9">
    <name type="scientific">Thermogemmatispora tikiterensis</name>
    <dbReference type="NCBI Taxonomy" id="1825093"/>
    <lineage>
        <taxon>Bacteria</taxon>
        <taxon>Bacillati</taxon>
        <taxon>Chloroflexota</taxon>
        <taxon>Ktedonobacteria</taxon>
        <taxon>Thermogemmatisporales</taxon>
        <taxon>Thermogemmatisporaceae</taxon>
        <taxon>Thermogemmatispora</taxon>
    </lineage>
</organism>
<comment type="subcellular location">
    <subcellularLocation>
        <location evidence="1">Cell membrane</location>
        <topology evidence="1">Multi-pass membrane protein</topology>
    </subcellularLocation>
</comment>
<dbReference type="GO" id="GO:0005886">
    <property type="term" value="C:plasma membrane"/>
    <property type="evidence" value="ECO:0007669"/>
    <property type="project" value="UniProtKB-SubCell"/>
</dbReference>
<proteinExistence type="predicted"/>
<evidence type="ECO:0000256" key="7">
    <source>
        <dbReference type="SAM" id="Phobius"/>
    </source>
</evidence>
<evidence type="ECO:0000313" key="8">
    <source>
        <dbReference type="EMBL" id="RAQ95005.1"/>
    </source>
</evidence>
<sequence>MKPTTPQPYPAYPGPGPQYPQYAPSYQPAPAVQVARPVQPALPRTPQPSTPAPAQEKRNDYVGQLRTLVKSSGIYALSSLAGPLTSLVLAPFLTHALSRDEYGALSVLLSAISLIAGITQLGLGNAFFRAYGYDYESRSERLRVLSTLVGLLLAISIVVTLAMSLGAAFIALLLFQSALLTAPVQAAALVVLLQNLSVPGLAWLRAENRPTLYATLSIANLLVGLVATLLYVGPMHLGMTGALLGTASGYAIVVFGILPVILWEAGLTFDREMARNMLSFGVPLVASFVSVWVLQLSDRYLLSRFGSLAETASYSIAYTLGNVLGVLVISPFNLAWPTTMFSVARRRDAPQIFRLIFRWFSVVLLLAAFGLSLAGKFLLEVLFPASYQGASPVISLVAMSMVFYGIYNVFNVGISIKRRTWYAVVLTAEAAIFNVVLNVVLIPLSGALGAAFSTLLAYAFLSFLAYLVNNQMYPVPFEVGFFLCVLAIGIALYFVAAFLAQGLDPLSSAVLYGLTWLAYAVILLVLARLPLQQLARLRYSFPGRRVKRSL</sequence>
<dbReference type="AlphaFoldDB" id="A0A328VLC9"/>
<accession>A0A328VLC9</accession>
<feature type="transmembrane region" description="Helical" evidence="7">
    <location>
        <begin position="448"/>
        <end position="468"/>
    </location>
</feature>
<feature type="compositionally biased region" description="Pro residues" evidence="6">
    <location>
        <begin position="1"/>
        <end position="18"/>
    </location>
</feature>
<evidence type="ECO:0000256" key="4">
    <source>
        <dbReference type="ARBA" id="ARBA00022989"/>
    </source>
</evidence>
<feature type="transmembrane region" description="Helical" evidence="7">
    <location>
        <begin position="422"/>
        <end position="442"/>
    </location>
</feature>
<feature type="transmembrane region" description="Helical" evidence="7">
    <location>
        <begin position="509"/>
        <end position="531"/>
    </location>
</feature>
<keyword evidence="4 7" id="KW-1133">Transmembrane helix</keyword>
<dbReference type="InterPro" id="IPR050833">
    <property type="entry name" value="Poly_Biosynth_Transport"/>
</dbReference>
<feature type="transmembrane region" description="Helical" evidence="7">
    <location>
        <begin position="211"/>
        <end position="232"/>
    </location>
</feature>
<keyword evidence="9" id="KW-1185">Reference proteome</keyword>
<dbReference type="OrthoDB" id="157335at2"/>
<feature type="transmembrane region" description="Helical" evidence="7">
    <location>
        <begin position="244"/>
        <end position="265"/>
    </location>
</feature>
<evidence type="ECO:0000256" key="2">
    <source>
        <dbReference type="ARBA" id="ARBA00022475"/>
    </source>
</evidence>
<dbReference type="InterPro" id="IPR002797">
    <property type="entry name" value="Polysacc_synth"/>
</dbReference>
<dbReference type="PANTHER" id="PTHR30250:SF11">
    <property type="entry name" value="O-ANTIGEN TRANSPORTER-RELATED"/>
    <property type="match status" value="1"/>
</dbReference>
<keyword evidence="3 7" id="KW-0812">Transmembrane</keyword>
<feature type="region of interest" description="Disordered" evidence="6">
    <location>
        <begin position="1"/>
        <end position="58"/>
    </location>
</feature>
<dbReference type="Proteomes" id="UP000248706">
    <property type="component" value="Unassembled WGS sequence"/>
</dbReference>